<evidence type="ECO:0000259" key="7">
    <source>
        <dbReference type="PROSITE" id="PS50059"/>
    </source>
</evidence>
<keyword evidence="3 5" id="KW-0697">Rotamase</keyword>
<comment type="similarity">
    <text evidence="2 6">Belongs to the FKBP-type PPIase family.</text>
</comment>
<dbReference type="Proteomes" id="UP000198901">
    <property type="component" value="Unassembled WGS sequence"/>
</dbReference>
<dbReference type="PANTHER" id="PTHR43811:SF19">
    <property type="entry name" value="39 KDA FK506-BINDING NUCLEAR PROTEIN"/>
    <property type="match status" value="1"/>
</dbReference>
<evidence type="ECO:0000313" key="8">
    <source>
        <dbReference type="EMBL" id="SDL84622.1"/>
    </source>
</evidence>
<proteinExistence type="inferred from homology"/>
<dbReference type="Gene3D" id="3.10.50.40">
    <property type="match status" value="2"/>
</dbReference>
<evidence type="ECO:0000256" key="3">
    <source>
        <dbReference type="ARBA" id="ARBA00023110"/>
    </source>
</evidence>
<dbReference type="AlphaFoldDB" id="A0A1G9NDU3"/>
<dbReference type="SUPFAM" id="SSF54534">
    <property type="entry name" value="FKBP-like"/>
    <property type="match status" value="2"/>
</dbReference>
<reference evidence="8 9" key="1">
    <citation type="submission" date="2016-10" db="EMBL/GenBank/DDBJ databases">
        <authorList>
            <person name="de Groot N.N."/>
        </authorList>
    </citation>
    <scope>NUCLEOTIDE SEQUENCE [LARGE SCALE GENOMIC DNA]</scope>
    <source>
        <strain evidence="8 9">DSM 21668</strain>
    </source>
</reference>
<evidence type="ECO:0000256" key="1">
    <source>
        <dbReference type="ARBA" id="ARBA00000971"/>
    </source>
</evidence>
<dbReference type="InterPro" id="IPR046357">
    <property type="entry name" value="PPIase_dom_sf"/>
</dbReference>
<evidence type="ECO:0000313" key="9">
    <source>
        <dbReference type="Proteomes" id="UP000198901"/>
    </source>
</evidence>
<comment type="catalytic activity">
    <reaction evidence="1 5 6">
        <text>[protein]-peptidylproline (omega=180) = [protein]-peptidylproline (omega=0)</text>
        <dbReference type="Rhea" id="RHEA:16237"/>
        <dbReference type="Rhea" id="RHEA-COMP:10747"/>
        <dbReference type="Rhea" id="RHEA-COMP:10748"/>
        <dbReference type="ChEBI" id="CHEBI:83833"/>
        <dbReference type="ChEBI" id="CHEBI:83834"/>
        <dbReference type="EC" id="5.2.1.8"/>
    </reaction>
</comment>
<gene>
    <name evidence="8" type="ORF">SAMN04488090_1968</name>
</gene>
<accession>A0A1G9NDU3</accession>
<dbReference type="EMBL" id="FNGS01000003">
    <property type="protein sequence ID" value="SDL84622.1"/>
    <property type="molecule type" value="Genomic_DNA"/>
</dbReference>
<dbReference type="PROSITE" id="PS50059">
    <property type="entry name" value="FKBP_PPIASE"/>
    <property type="match status" value="1"/>
</dbReference>
<dbReference type="PANTHER" id="PTHR43811">
    <property type="entry name" value="FKBP-TYPE PEPTIDYL-PROLYL CIS-TRANS ISOMERASE FKPA"/>
    <property type="match status" value="1"/>
</dbReference>
<evidence type="ECO:0000256" key="4">
    <source>
        <dbReference type="ARBA" id="ARBA00023235"/>
    </source>
</evidence>
<evidence type="ECO:0000256" key="6">
    <source>
        <dbReference type="RuleBase" id="RU003915"/>
    </source>
</evidence>
<keyword evidence="9" id="KW-1185">Reference proteome</keyword>
<dbReference type="EC" id="5.2.1.8" evidence="6"/>
<feature type="domain" description="PPIase FKBP-type" evidence="7">
    <location>
        <begin position="192"/>
        <end position="284"/>
    </location>
</feature>
<dbReference type="GO" id="GO:0003755">
    <property type="term" value="F:peptidyl-prolyl cis-trans isomerase activity"/>
    <property type="evidence" value="ECO:0007669"/>
    <property type="project" value="UniProtKB-UniRule"/>
</dbReference>
<protein>
    <recommendedName>
        <fullName evidence="6">Peptidyl-prolyl cis-trans isomerase</fullName>
        <ecNumber evidence="6">5.2.1.8</ecNumber>
    </recommendedName>
</protein>
<dbReference type="Pfam" id="PF00254">
    <property type="entry name" value="FKBP_C"/>
    <property type="match status" value="1"/>
</dbReference>
<evidence type="ECO:0000256" key="2">
    <source>
        <dbReference type="ARBA" id="ARBA00006577"/>
    </source>
</evidence>
<evidence type="ECO:0000256" key="5">
    <source>
        <dbReference type="PROSITE-ProRule" id="PRU00277"/>
    </source>
</evidence>
<dbReference type="STRING" id="563176.SAMN04488090_1968"/>
<dbReference type="InterPro" id="IPR001179">
    <property type="entry name" value="PPIase_FKBP_dom"/>
</dbReference>
<keyword evidence="4 5" id="KW-0413">Isomerase</keyword>
<name>A0A1G9NDU3_9BACT</name>
<organism evidence="8 9">
    <name type="scientific">Siphonobacter aquaeclarae</name>
    <dbReference type="NCBI Taxonomy" id="563176"/>
    <lineage>
        <taxon>Bacteria</taxon>
        <taxon>Pseudomonadati</taxon>
        <taxon>Bacteroidota</taxon>
        <taxon>Cytophagia</taxon>
        <taxon>Cytophagales</taxon>
        <taxon>Cytophagaceae</taxon>
        <taxon>Siphonobacter</taxon>
    </lineage>
</organism>
<sequence>MLFGCSPMESEDEKRLAENDKLIQSYITANSLSPTKQPNGLYYQQKNSIPGNRKPELGDQIALNLVIRNLSGTIINDYYQVTPFKLVYHPGGTSFTALLEGAQYLREGESILLLAPYFMAYGSGDLKDSTGRLLLPGYSPVRVDMTLAKVRNEEEQIKQYLVDNRLTPTDSTTDGLRYIRTKAGTGAAITNGKYVKLKYTGRLITGGKFDESTDGSYSLTMGVANVISGFSKGLLMMKEGEKATIIFPSALGYGTQGYPNPNGNGYYIMPYSPLVFDIEVVSVN</sequence>